<comment type="similarity">
    <text evidence="1">Belongs to the thiolase-like superfamily. Chalcone/stilbene synthases family.</text>
</comment>
<dbReference type="Pfam" id="PF08541">
    <property type="entry name" value="ACP_syn_III_C"/>
    <property type="match status" value="1"/>
</dbReference>
<evidence type="ECO:0000256" key="4">
    <source>
        <dbReference type="ARBA" id="ARBA00023315"/>
    </source>
</evidence>
<dbReference type="EC" id="2.3.1.199" evidence="2"/>
<keyword evidence="8" id="KW-1185">Reference proteome</keyword>
<evidence type="ECO:0000313" key="8">
    <source>
        <dbReference type="Proteomes" id="UP001085076"/>
    </source>
</evidence>
<dbReference type="InterPro" id="IPR013747">
    <property type="entry name" value="ACP_syn_III_C"/>
</dbReference>
<evidence type="ECO:0000256" key="2">
    <source>
        <dbReference type="ARBA" id="ARBA00012307"/>
    </source>
</evidence>
<dbReference type="Pfam" id="PF08392">
    <property type="entry name" value="FAE1_CUT1_RppA"/>
    <property type="match status" value="1"/>
</dbReference>
<dbReference type="GO" id="GO:0009922">
    <property type="term" value="F:fatty acid elongase activity"/>
    <property type="evidence" value="ECO:0007669"/>
    <property type="project" value="UniProtKB-EC"/>
</dbReference>
<keyword evidence="4" id="KW-0012">Acyltransferase</keyword>
<evidence type="ECO:0000259" key="5">
    <source>
        <dbReference type="Pfam" id="PF08392"/>
    </source>
</evidence>
<reference evidence="7" key="2">
    <citation type="journal article" date="2022" name="Hortic Res">
        <title>The genome of Dioscorea zingiberensis sheds light on the biosynthesis, origin and evolution of the medicinally important diosgenin saponins.</title>
        <authorList>
            <person name="Li Y."/>
            <person name="Tan C."/>
            <person name="Li Z."/>
            <person name="Guo J."/>
            <person name="Li S."/>
            <person name="Chen X."/>
            <person name="Wang C."/>
            <person name="Dai X."/>
            <person name="Yang H."/>
            <person name="Song W."/>
            <person name="Hou L."/>
            <person name="Xu J."/>
            <person name="Tong Z."/>
            <person name="Xu A."/>
            <person name="Yuan X."/>
            <person name="Wang W."/>
            <person name="Yang Q."/>
            <person name="Chen L."/>
            <person name="Sun Z."/>
            <person name="Wang K."/>
            <person name="Pan B."/>
            <person name="Chen J."/>
            <person name="Bao Y."/>
            <person name="Liu F."/>
            <person name="Qi X."/>
            <person name="Gang D.R."/>
            <person name="Wen J."/>
            <person name="Li J."/>
        </authorList>
    </citation>
    <scope>NUCLEOTIDE SEQUENCE</scope>
    <source>
        <strain evidence="7">Dzin_1.0</strain>
    </source>
</reference>
<dbReference type="Gene3D" id="3.40.47.10">
    <property type="match status" value="1"/>
</dbReference>
<dbReference type="InterPro" id="IPR016039">
    <property type="entry name" value="Thiolase-like"/>
</dbReference>
<dbReference type="CDD" id="cd00831">
    <property type="entry name" value="CHS_like"/>
    <property type="match status" value="1"/>
</dbReference>
<sequence>MIEGFTAESLPFMAKIISSSSLGEETYFPPSLHHLPPRTSHEDCIQEVHILLFPILQDLFSKTKISPQQVDILILNCSGFCSTPSLTSIIVNRFAMRDNVRTFNLSGMGCGAGVISIDVARTLLSLNRGSHAVIVSTEIVSTGWYAGKDPRKLLLNLVFRSGGAAVLLTNKRAGDPKYKLLHLVRTQRAFDDTCYRSAFREEDSEGITGFSIERNLLHVAGELLRSHLMVMGRVVLPFRERVKYVMMVALRRWSEEKGSGPVVPEFRTAVKHYCMPASGRVVIREIGRGMGLGEKEVEAALVTFRRFGNQSSAAMWYQLAYLEGKQRIRKGEKVWQLGMGSGPKCNSVVWERLKVARGEEAHKGPWDDCLHRY</sequence>
<dbReference type="AlphaFoldDB" id="A0A9D5C6L3"/>
<dbReference type="GO" id="GO:0016020">
    <property type="term" value="C:membrane"/>
    <property type="evidence" value="ECO:0007669"/>
    <property type="project" value="InterPro"/>
</dbReference>
<protein>
    <recommendedName>
        <fullName evidence="2">very-long-chain 3-oxoacyl-CoA synthase</fullName>
        <ecNumber evidence="2">2.3.1.199</ecNumber>
    </recommendedName>
</protein>
<gene>
    <name evidence="7" type="ORF">J5N97_023981</name>
</gene>
<accession>A0A9D5C6L3</accession>
<evidence type="ECO:0000256" key="3">
    <source>
        <dbReference type="ARBA" id="ARBA00022679"/>
    </source>
</evidence>
<evidence type="ECO:0000313" key="7">
    <source>
        <dbReference type="EMBL" id="KAJ0967064.1"/>
    </source>
</evidence>
<dbReference type="Proteomes" id="UP001085076">
    <property type="component" value="Miscellaneous, Linkage group lg07"/>
</dbReference>
<dbReference type="OrthoDB" id="329835at2759"/>
<keyword evidence="3" id="KW-0808">Transferase</keyword>
<dbReference type="PANTHER" id="PTHR31561">
    <property type="entry name" value="3-KETOACYL-COA SYNTHASE"/>
    <property type="match status" value="1"/>
</dbReference>
<dbReference type="SUPFAM" id="SSF53901">
    <property type="entry name" value="Thiolase-like"/>
    <property type="match status" value="2"/>
</dbReference>
<feature type="domain" description="Beta-ketoacyl-[acyl-carrier-protein] synthase III C-terminal" evidence="6">
    <location>
        <begin position="270"/>
        <end position="351"/>
    </location>
</feature>
<evidence type="ECO:0000259" key="6">
    <source>
        <dbReference type="Pfam" id="PF08541"/>
    </source>
</evidence>
<dbReference type="GO" id="GO:0006633">
    <property type="term" value="P:fatty acid biosynthetic process"/>
    <property type="evidence" value="ECO:0007669"/>
    <property type="project" value="InterPro"/>
</dbReference>
<dbReference type="InterPro" id="IPR013601">
    <property type="entry name" value="FAE1_typ3_polyketide_synth"/>
</dbReference>
<reference evidence="7" key="1">
    <citation type="submission" date="2021-03" db="EMBL/GenBank/DDBJ databases">
        <authorList>
            <person name="Li Z."/>
            <person name="Yang C."/>
        </authorList>
    </citation>
    <scope>NUCLEOTIDE SEQUENCE</scope>
    <source>
        <strain evidence="7">Dzin_1.0</strain>
        <tissue evidence="7">Leaf</tissue>
    </source>
</reference>
<organism evidence="7 8">
    <name type="scientific">Dioscorea zingiberensis</name>
    <dbReference type="NCBI Taxonomy" id="325984"/>
    <lineage>
        <taxon>Eukaryota</taxon>
        <taxon>Viridiplantae</taxon>
        <taxon>Streptophyta</taxon>
        <taxon>Embryophyta</taxon>
        <taxon>Tracheophyta</taxon>
        <taxon>Spermatophyta</taxon>
        <taxon>Magnoliopsida</taxon>
        <taxon>Liliopsida</taxon>
        <taxon>Dioscoreales</taxon>
        <taxon>Dioscoreaceae</taxon>
        <taxon>Dioscorea</taxon>
    </lineage>
</organism>
<proteinExistence type="inferred from homology"/>
<feature type="domain" description="FAE" evidence="5">
    <location>
        <begin position="4"/>
        <end position="251"/>
    </location>
</feature>
<dbReference type="InterPro" id="IPR012392">
    <property type="entry name" value="3-ktacl-CoA_syn"/>
</dbReference>
<dbReference type="EMBL" id="JAGGNH010000007">
    <property type="protein sequence ID" value="KAJ0967064.1"/>
    <property type="molecule type" value="Genomic_DNA"/>
</dbReference>
<comment type="caution">
    <text evidence="7">The sequence shown here is derived from an EMBL/GenBank/DDBJ whole genome shotgun (WGS) entry which is preliminary data.</text>
</comment>
<name>A0A9D5C6L3_9LILI</name>
<evidence type="ECO:0000256" key="1">
    <source>
        <dbReference type="ARBA" id="ARBA00005531"/>
    </source>
</evidence>